<organism evidence="1 2">
    <name type="scientific">Cuscuta europaea</name>
    <name type="common">European dodder</name>
    <dbReference type="NCBI Taxonomy" id="41803"/>
    <lineage>
        <taxon>Eukaryota</taxon>
        <taxon>Viridiplantae</taxon>
        <taxon>Streptophyta</taxon>
        <taxon>Embryophyta</taxon>
        <taxon>Tracheophyta</taxon>
        <taxon>Spermatophyta</taxon>
        <taxon>Magnoliopsida</taxon>
        <taxon>eudicotyledons</taxon>
        <taxon>Gunneridae</taxon>
        <taxon>Pentapetalae</taxon>
        <taxon>asterids</taxon>
        <taxon>lamiids</taxon>
        <taxon>Solanales</taxon>
        <taxon>Convolvulaceae</taxon>
        <taxon>Cuscuteae</taxon>
        <taxon>Cuscuta</taxon>
        <taxon>Cuscuta subgen. Cuscuta</taxon>
    </lineage>
</organism>
<proteinExistence type="predicted"/>
<comment type="caution">
    <text evidence="1">The sequence shown here is derived from an EMBL/GenBank/DDBJ whole genome shotgun (WGS) entry which is preliminary data.</text>
</comment>
<dbReference type="Proteomes" id="UP001152484">
    <property type="component" value="Unassembled WGS sequence"/>
</dbReference>
<evidence type="ECO:0000313" key="2">
    <source>
        <dbReference type="Proteomes" id="UP001152484"/>
    </source>
</evidence>
<gene>
    <name evidence="1" type="ORF">CEURO_LOCUS9359</name>
</gene>
<sequence>MILIDKKNRGLNNGGLSILTSAITDQEQNDIVLNFKNGLMTSGKAVKLKKLALMTVSEEDTSRVYDGCPSKFLISCLNKIENDLNHNGAFVDEKLQLPARIAVSYSKHAKQYIIDDRINKIKALTDSL</sequence>
<dbReference type="AlphaFoldDB" id="A0A9P0Z3P7"/>
<accession>A0A9P0Z3P7</accession>
<name>A0A9P0Z3P7_CUSEU</name>
<protein>
    <submittedName>
        <fullName evidence="1">Uncharacterized protein</fullName>
    </submittedName>
</protein>
<dbReference type="EMBL" id="CAMAPE010000018">
    <property type="protein sequence ID" value="CAH9085371.1"/>
    <property type="molecule type" value="Genomic_DNA"/>
</dbReference>
<reference evidence="1" key="1">
    <citation type="submission" date="2022-07" db="EMBL/GenBank/DDBJ databases">
        <authorList>
            <person name="Macas J."/>
            <person name="Novak P."/>
            <person name="Neumann P."/>
        </authorList>
    </citation>
    <scope>NUCLEOTIDE SEQUENCE</scope>
</reference>
<evidence type="ECO:0000313" key="1">
    <source>
        <dbReference type="EMBL" id="CAH9085371.1"/>
    </source>
</evidence>
<keyword evidence="2" id="KW-1185">Reference proteome</keyword>